<proteinExistence type="predicted"/>
<gene>
    <name evidence="2" type="ORF">SAMN04489834_2210</name>
</gene>
<dbReference type="AlphaFoldDB" id="A0A1H1V9Q4"/>
<evidence type="ECO:0000256" key="1">
    <source>
        <dbReference type="SAM" id="Phobius"/>
    </source>
</evidence>
<name>A0A1H1V9Q4_9MICO</name>
<evidence type="ECO:0000313" key="2">
    <source>
        <dbReference type="EMBL" id="SDS81484.1"/>
    </source>
</evidence>
<feature type="transmembrane region" description="Helical" evidence="1">
    <location>
        <begin position="15"/>
        <end position="39"/>
    </location>
</feature>
<reference evidence="3" key="1">
    <citation type="submission" date="2016-10" db="EMBL/GenBank/DDBJ databases">
        <authorList>
            <person name="Varghese N."/>
            <person name="Submissions S."/>
        </authorList>
    </citation>
    <scope>NUCLEOTIDE SEQUENCE [LARGE SCALE GENOMIC DNA]</scope>
    <source>
        <strain evidence="3">DSM 21772</strain>
    </source>
</reference>
<keyword evidence="1" id="KW-0472">Membrane</keyword>
<sequence>MQVRDILTALTGNRWIFALAALQLVAAAINGTGAGAYYFRYIVGDLGLQSIVFGAGILVLPSILLLPVLMKRVAISQTIMTGAVCGLIGSVINGFAGANVSILIVGELFTGLAFLPVSYLIAVLILDLVLIFVIMVSSGRFDRLILPQVHADLDARGPAAQGSAQGSEIELEATPHVMVGDPAGVDPNPSRDLLSVARSVRDDS</sequence>
<keyword evidence="3" id="KW-1185">Reference proteome</keyword>
<accession>A0A1H1V9Q4</accession>
<protein>
    <submittedName>
        <fullName evidence="2">Uncharacterized protein</fullName>
    </submittedName>
</protein>
<keyword evidence="1" id="KW-1133">Transmembrane helix</keyword>
<dbReference type="EMBL" id="LT629742">
    <property type="protein sequence ID" value="SDS81484.1"/>
    <property type="molecule type" value="Genomic_DNA"/>
</dbReference>
<feature type="transmembrane region" description="Helical" evidence="1">
    <location>
        <begin position="82"/>
        <end position="105"/>
    </location>
</feature>
<organism evidence="2 3">
    <name type="scientific">Microterricola viridarii</name>
    <dbReference type="NCBI Taxonomy" id="412690"/>
    <lineage>
        <taxon>Bacteria</taxon>
        <taxon>Bacillati</taxon>
        <taxon>Actinomycetota</taxon>
        <taxon>Actinomycetes</taxon>
        <taxon>Micrococcales</taxon>
        <taxon>Microbacteriaceae</taxon>
        <taxon>Microterricola</taxon>
    </lineage>
</organism>
<keyword evidence="1" id="KW-0812">Transmembrane</keyword>
<feature type="transmembrane region" description="Helical" evidence="1">
    <location>
        <begin position="117"/>
        <end position="136"/>
    </location>
</feature>
<evidence type="ECO:0000313" key="3">
    <source>
        <dbReference type="Proteomes" id="UP000181956"/>
    </source>
</evidence>
<dbReference type="Proteomes" id="UP000181956">
    <property type="component" value="Chromosome I"/>
</dbReference>
<feature type="transmembrane region" description="Helical" evidence="1">
    <location>
        <begin position="51"/>
        <end position="70"/>
    </location>
</feature>